<feature type="non-terminal residue" evidence="2">
    <location>
        <position position="150"/>
    </location>
</feature>
<evidence type="ECO:0000313" key="2">
    <source>
        <dbReference type="EMBL" id="KAK5043452.1"/>
    </source>
</evidence>
<feature type="non-terminal residue" evidence="2">
    <location>
        <position position="1"/>
    </location>
</feature>
<dbReference type="Proteomes" id="UP001357485">
    <property type="component" value="Unassembled WGS sequence"/>
</dbReference>
<evidence type="ECO:0000256" key="1">
    <source>
        <dbReference type="SAM" id="MobiDB-lite"/>
    </source>
</evidence>
<accession>A0ABR0IU71</accession>
<proteinExistence type="predicted"/>
<feature type="compositionally biased region" description="Polar residues" evidence="1">
    <location>
        <begin position="44"/>
        <end position="61"/>
    </location>
</feature>
<feature type="region of interest" description="Disordered" evidence="1">
    <location>
        <begin position="42"/>
        <end position="61"/>
    </location>
</feature>
<dbReference type="InterPro" id="IPR036598">
    <property type="entry name" value="GOLD_dom_sf"/>
</dbReference>
<feature type="region of interest" description="Disordered" evidence="1">
    <location>
        <begin position="129"/>
        <end position="150"/>
    </location>
</feature>
<protein>
    <submittedName>
        <fullName evidence="2">Oxysterol-binding protein 3</fullName>
    </submittedName>
</protein>
<name>A0ABR0IU71_9PEZI</name>
<comment type="caution">
    <text evidence="2">The sequence shown here is derived from an EMBL/GenBank/DDBJ whole genome shotgun (WGS) entry which is preliminary data.</text>
</comment>
<dbReference type="EMBL" id="JAVRRA010028267">
    <property type="protein sequence ID" value="KAK5043452.1"/>
    <property type="molecule type" value="Genomic_DNA"/>
</dbReference>
<keyword evidence="3" id="KW-1185">Reference proteome</keyword>
<gene>
    <name evidence="2" type="primary">OSH3_3</name>
    <name evidence="2" type="ORF">LTR16_011594</name>
</gene>
<evidence type="ECO:0000313" key="3">
    <source>
        <dbReference type="Proteomes" id="UP001357485"/>
    </source>
</evidence>
<dbReference type="SUPFAM" id="SSF101576">
    <property type="entry name" value="Supernatant protein factor (SPF), C-terminal domain"/>
    <property type="match status" value="1"/>
</dbReference>
<organism evidence="2 3">
    <name type="scientific">Cryomyces antarcticus</name>
    <dbReference type="NCBI Taxonomy" id="329879"/>
    <lineage>
        <taxon>Eukaryota</taxon>
        <taxon>Fungi</taxon>
        <taxon>Dikarya</taxon>
        <taxon>Ascomycota</taxon>
        <taxon>Pezizomycotina</taxon>
        <taxon>Dothideomycetes</taxon>
        <taxon>Dothideomycetes incertae sedis</taxon>
        <taxon>Cryomyces</taxon>
    </lineage>
</organism>
<sequence length="150" mass="15927">PHKKSINFGIFKHPGTLNGVTPNLPSTATFEPPPTPGLLIEANTGGTKSRRGSTATSRNDTTTVVEKLKSLGLKPVAWTGKCEADKVSMGRYEVPEGEGGMYGLVFDNTFSKQVSKTATFVLMTHPTDAPPKSGHHLHYSQAFPGGSSTT</sequence>
<reference evidence="2 3" key="1">
    <citation type="submission" date="2023-08" db="EMBL/GenBank/DDBJ databases">
        <title>Black Yeasts Isolated from many extreme environments.</title>
        <authorList>
            <person name="Coleine C."/>
            <person name="Stajich J.E."/>
            <person name="Selbmann L."/>
        </authorList>
    </citation>
    <scope>NUCLEOTIDE SEQUENCE [LARGE SCALE GENOMIC DNA]</scope>
    <source>
        <strain evidence="2 3">CCFEE 536</strain>
    </source>
</reference>